<feature type="active site" description="Proton donor" evidence="8">
    <location>
        <position position="41"/>
    </location>
</feature>
<comment type="similarity">
    <text evidence="8 10">Belongs to the adenylosuccinate synthetase family.</text>
</comment>
<feature type="binding site" description="in other chain" evidence="8">
    <location>
        <position position="130"/>
    </location>
    <ligand>
        <name>IMP</name>
        <dbReference type="ChEBI" id="CHEBI:58053"/>
        <note>ligand shared between dimeric partners</note>
    </ligand>
</feature>
<evidence type="ECO:0000256" key="9">
    <source>
        <dbReference type="PROSITE-ProRule" id="PRU10134"/>
    </source>
</evidence>
<comment type="subcellular location">
    <subcellularLocation>
        <location evidence="8">Cytoplasm</location>
    </subcellularLocation>
</comment>
<dbReference type="Gene3D" id="3.90.170.10">
    <property type="entry name" value="Adenylosuccinate Synthetase, subunit A, domain 3"/>
    <property type="match status" value="1"/>
</dbReference>
<dbReference type="PANTHER" id="PTHR11846:SF0">
    <property type="entry name" value="ADENYLOSUCCINATE SYNTHETASE"/>
    <property type="match status" value="1"/>
</dbReference>
<comment type="caution">
    <text evidence="11">The sequence shown here is derived from an EMBL/GenBank/DDBJ whole genome shotgun (WGS) entry which is preliminary data.</text>
</comment>
<dbReference type="InterPro" id="IPR042110">
    <property type="entry name" value="Adenylosuccinate_synth_dom2"/>
</dbReference>
<dbReference type="UniPathway" id="UPA00075">
    <property type="reaction ID" value="UER00335"/>
</dbReference>
<accession>A0A8B2NPV6</accession>
<feature type="binding site" evidence="8">
    <location>
        <begin position="40"/>
        <end position="42"/>
    </location>
    <ligand>
        <name>GTP</name>
        <dbReference type="ChEBI" id="CHEBI:37565"/>
    </ligand>
</feature>
<dbReference type="InterPro" id="IPR027417">
    <property type="entry name" value="P-loop_NTPase"/>
</dbReference>
<gene>
    <name evidence="8" type="primary">purA</name>
    <name evidence="11" type="ORF">DLJ53_11025</name>
</gene>
<dbReference type="Pfam" id="PF00709">
    <property type="entry name" value="Adenylsucc_synt"/>
    <property type="match status" value="1"/>
</dbReference>
<feature type="binding site" evidence="8">
    <location>
        <begin position="12"/>
        <end position="18"/>
    </location>
    <ligand>
        <name>GTP</name>
        <dbReference type="ChEBI" id="CHEBI:37565"/>
    </ligand>
</feature>
<feature type="binding site" description="in other chain" evidence="8">
    <location>
        <begin position="13"/>
        <end position="16"/>
    </location>
    <ligand>
        <name>IMP</name>
        <dbReference type="ChEBI" id="CHEBI:58053"/>
        <note>ligand shared between dimeric partners</note>
    </ligand>
</feature>
<evidence type="ECO:0000256" key="7">
    <source>
        <dbReference type="ARBA" id="ARBA00023134"/>
    </source>
</evidence>
<evidence type="ECO:0000256" key="8">
    <source>
        <dbReference type="HAMAP-Rule" id="MF_00011"/>
    </source>
</evidence>
<dbReference type="InterPro" id="IPR018220">
    <property type="entry name" value="Adenylosuccin_syn_GTP-bd"/>
</dbReference>
<dbReference type="GO" id="GO:0005737">
    <property type="term" value="C:cytoplasm"/>
    <property type="evidence" value="ECO:0007669"/>
    <property type="project" value="UniProtKB-SubCell"/>
</dbReference>
<dbReference type="GO" id="GO:0005525">
    <property type="term" value="F:GTP binding"/>
    <property type="evidence" value="ECO:0007669"/>
    <property type="project" value="UniProtKB-UniRule"/>
</dbReference>
<dbReference type="CDD" id="cd03108">
    <property type="entry name" value="AdSS"/>
    <property type="match status" value="1"/>
</dbReference>
<evidence type="ECO:0000256" key="3">
    <source>
        <dbReference type="ARBA" id="ARBA00022723"/>
    </source>
</evidence>
<keyword evidence="2 8" id="KW-0436">Ligase</keyword>
<dbReference type="GO" id="GO:0000287">
    <property type="term" value="F:magnesium ion binding"/>
    <property type="evidence" value="ECO:0007669"/>
    <property type="project" value="UniProtKB-UniRule"/>
</dbReference>
<feature type="binding site" evidence="8">
    <location>
        <position position="303"/>
    </location>
    <ligand>
        <name>GTP</name>
        <dbReference type="ChEBI" id="CHEBI:37565"/>
    </ligand>
</feature>
<dbReference type="EMBL" id="QHHQ01000002">
    <property type="protein sequence ID" value="RAI01915.1"/>
    <property type="molecule type" value="Genomic_DNA"/>
</dbReference>
<feature type="binding site" evidence="8">
    <location>
        <position position="13"/>
    </location>
    <ligand>
        <name>Mg(2+)</name>
        <dbReference type="ChEBI" id="CHEBI:18420"/>
    </ligand>
</feature>
<keyword evidence="5 8" id="KW-0658">Purine biosynthesis</keyword>
<evidence type="ECO:0000256" key="1">
    <source>
        <dbReference type="ARBA" id="ARBA00011738"/>
    </source>
</evidence>
<dbReference type="OrthoDB" id="9807553at2"/>
<dbReference type="PROSITE" id="PS00513">
    <property type="entry name" value="ADENYLOSUCCIN_SYN_2"/>
    <property type="match status" value="1"/>
</dbReference>
<dbReference type="Gene3D" id="1.10.300.10">
    <property type="entry name" value="Adenylosuccinate Synthetase, subunit A, domain 2"/>
    <property type="match status" value="1"/>
</dbReference>
<dbReference type="InterPro" id="IPR001114">
    <property type="entry name" value="Adenylosuccinate_synthetase"/>
</dbReference>
<feature type="binding site" description="in other chain" evidence="8">
    <location>
        <position position="237"/>
    </location>
    <ligand>
        <name>IMP</name>
        <dbReference type="ChEBI" id="CHEBI:58053"/>
        <note>ligand shared between dimeric partners</note>
    </ligand>
</feature>
<feature type="binding site" evidence="8">
    <location>
        <begin position="329"/>
        <end position="331"/>
    </location>
    <ligand>
        <name>GTP</name>
        <dbReference type="ChEBI" id="CHEBI:37565"/>
    </ligand>
</feature>
<evidence type="ECO:0000256" key="4">
    <source>
        <dbReference type="ARBA" id="ARBA00022741"/>
    </source>
</evidence>
<keyword evidence="7 8" id="KW-0342">GTP-binding</keyword>
<dbReference type="SUPFAM" id="SSF52540">
    <property type="entry name" value="P-loop containing nucleoside triphosphate hydrolases"/>
    <property type="match status" value="1"/>
</dbReference>
<evidence type="ECO:0000313" key="12">
    <source>
        <dbReference type="Proteomes" id="UP000249590"/>
    </source>
</evidence>
<dbReference type="GO" id="GO:0004019">
    <property type="term" value="F:adenylosuccinate synthase activity"/>
    <property type="evidence" value="ECO:0007669"/>
    <property type="project" value="UniProtKB-UniRule"/>
</dbReference>
<keyword evidence="8" id="KW-0963">Cytoplasm</keyword>
<comment type="function">
    <text evidence="8">Plays an important role in the de novo pathway of purine nucleotide biosynthesis. Catalyzes the first committed step in the biosynthesis of AMP from IMP.</text>
</comment>
<evidence type="ECO:0000256" key="5">
    <source>
        <dbReference type="ARBA" id="ARBA00022755"/>
    </source>
</evidence>
<dbReference type="GO" id="GO:0044208">
    <property type="term" value="P:'de novo' AMP biosynthetic process"/>
    <property type="evidence" value="ECO:0007669"/>
    <property type="project" value="UniProtKB-UniRule"/>
</dbReference>
<sequence length="430" mass="45665">MDSVVVVGAQWGDEGKGKIVDLLAGEADMVVRFNGGHNAGHTLVIGGATYKLALIPSGVVRGCRSLIGGGAVVDPQHFRRELAGLADLGVAVGPDLLKVADNAALILSPHRELDRARETVSTGGARIGTTQRGIGPAYEDKVGRRAIRIADLRDLNRLGERISGLCAHHDPLRAACGLAPIDPDALMAELREAAEVLLPFAVNATHALAQDAPARVLYEGAQGSLLDPDFGTYPYVTSSTTLAGFASVGADHGRGGVHRVLGVVKAYATRVGEGPLPTELHDAVGTHLGERGQEFGVNTGRKRRCGWLDAVALRYAARLNGMTGMALTKIDVLDGLDCLEVCVGYELDGGTIDYLPTGICAQTRMKPVYRTFEGWRGSTADIQSMERFPQQARTYMDFIAEFTQIPLDLVSTGPDRASTIIINDPWAPAN</sequence>
<dbReference type="Proteomes" id="UP000249590">
    <property type="component" value="Unassembled WGS sequence"/>
</dbReference>
<feature type="binding site" evidence="8">
    <location>
        <begin position="411"/>
        <end position="413"/>
    </location>
    <ligand>
        <name>GTP</name>
        <dbReference type="ChEBI" id="CHEBI:37565"/>
    </ligand>
</feature>
<evidence type="ECO:0000256" key="6">
    <source>
        <dbReference type="ARBA" id="ARBA00022842"/>
    </source>
</evidence>
<feature type="active site" evidence="9">
    <location>
        <position position="141"/>
    </location>
</feature>
<comment type="catalytic activity">
    <reaction evidence="8 10">
        <text>IMP + L-aspartate + GTP = N(6)-(1,2-dicarboxyethyl)-AMP + GDP + phosphate + 2 H(+)</text>
        <dbReference type="Rhea" id="RHEA:15753"/>
        <dbReference type="ChEBI" id="CHEBI:15378"/>
        <dbReference type="ChEBI" id="CHEBI:29991"/>
        <dbReference type="ChEBI" id="CHEBI:37565"/>
        <dbReference type="ChEBI" id="CHEBI:43474"/>
        <dbReference type="ChEBI" id="CHEBI:57567"/>
        <dbReference type="ChEBI" id="CHEBI:58053"/>
        <dbReference type="ChEBI" id="CHEBI:58189"/>
        <dbReference type="EC" id="6.3.4.4"/>
    </reaction>
</comment>
<dbReference type="PROSITE" id="PS01266">
    <property type="entry name" value="ADENYLOSUCCIN_SYN_1"/>
    <property type="match status" value="1"/>
</dbReference>
<keyword evidence="4 8" id="KW-0547">Nucleotide-binding</keyword>
<evidence type="ECO:0000256" key="10">
    <source>
        <dbReference type="RuleBase" id="RU000520"/>
    </source>
</evidence>
<comment type="cofactor">
    <cofactor evidence="8">
        <name>Mg(2+)</name>
        <dbReference type="ChEBI" id="CHEBI:18420"/>
    </cofactor>
    <text evidence="8">Binds 1 Mg(2+) ion per subunit.</text>
</comment>
<feature type="binding site" evidence="8">
    <location>
        <position position="144"/>
    </location>
    <ligand>
        <name>IMP</name>
        <dbReference type="ChEBI" id="CHEBI:58053"/>
        <note>ligand shared between dimeric partners</note>
    </ligand>
</feature>
<keyword evidence="6 8" id="KW-0460">Magnesium</keyword>
<feature type="binding site" evidence="8">
    <location>
        <position position="40"/>
    </location>
    <ligand>
        <name>Mg(2+)</name>
        <dbReference type="ChEBI" id="CHEBI:18420"/>
    </ligand>
</feature>
<dbReference type="AlphaFoldDB" id="A0A8B2NPV6"/>
<evidence type="ECO:0000313" key="11">
    <source>
        <dbReference type="EMBL" id="RAI01915.1"/>
    </source>
</evidence>
<dbReference type="PANTHER" id="PTHR11846">
    <property type="entry name" value="ADENYLOSUCCINATE SYNTHETASE"/>
    <property type="match status" value="1"/>
</dbReference>
<name>A0A8B2NPV6_9HYPH</name>
<reference evidence="11 12" key="1">
    <citation type="submission" date="2018-05" db="EMBL/GenBank/DDBJ databases">
        <title>Acuticoccus sediminis sp. nov., isolated from deep-sea sediment of Indian Ocean.</title>
        <authorList>
            <person name="Liu X."/>
            <person name="Lai Q."/>
            <person name="Du Y."/>
            <person name="Sun F."/>
            <person name="Zhang X."/>
            <person name="Wang S."/>
            <person name="Shao Z."/>
        </authorList>
    </citation>
    <scope>NUCLEOTIDE SEQUENCE [LARGE SCALE GENOMIC DNA]</scope>
    <source>
        <strain evidence="11 12">PTG4-2</strain>
    </source>
</reference>
<dbReference type="InterPro" id="IPR042111">
    <property type="entry name" value="Adenylosuccinate_synth_dom3"/>
</dbReference>
<dbReference type="InterPro" id="IPR042109">
    <property type="entry name" value="Adenylosuccinate_synth_dom1"/>
</dbReference>
<feature type="binding site" evidence="8">
    <location>
        <begin position="297"/>
        <end position="303"/>
    </location>
    <ligand>
        <name>substrate</name>
    </ligand>
</feature>
<dbReference type="HAMAP" id="MF_00011">
    <property type="entry name" value="Adenylosucc_synth"/>
    <property type="match status" value="1"/>
</dbReference>
<comment type="pathway">
    <text evidence="8 10">Purine metabolism; AMP biosynthesis via de novo pathway; AMP from IMP: step 1/2.</text>
</comment>
<dbReference type="GO" id="GO:0046040">
    <property type="term" value="P:IMP metabolic process"/>
    <property type="evidence" value="ECO:0007669"/>
    <property type="project" value="TreeGrafter"/>
</dbReference>
<keyword evidence="3 8" id="KW-0479">Metal-binding</keyword>
<dbReference type="FunFam" id="3.90.170.10:FF:000001">
    <property type="entry name" value="Adenylosuccinate synthetase"/>
    <property type="match status" value="1"/>
</dbReference>
<dbReference type="NCBIfam" id="NF002223">
    <property type="entry name" value="PRK01117.1"/>
    <property type="match status" value="1"/>
</dbReference>
<feature type="binding site" description="in other chain" evidence="8">
    <location>
        <position position="301"/>
    </location>
    <ligand>
        <name>IMP</name>
        <dbReference type="ChEBI" id="CHEBI:58053"/>
        <note>ligand shared between dimeric partners</note>
    </ligand>
</feature>
<keyword evidence="12" id="KW-1185">Reference proteome</keyword>
<dbReference type="InterPro" id="IPR033128">
    <property type="entry name" value="Adenylosuccin_syn_Lys_AS"/>
</dbReference>
<comment type="subunit">
    <text evidence="1 8">Homodimer.</text>
</comment>
<dbReference type="EC" id="6.3.4.4" evidence="8 10"/>
<organism evidence="11 12">
    <name type="scientific">Acuticoccus sediminis</name>
    <dbReference type="NCBI Taxonomy" id="2184697"/>
    <lineage>
        <taxon>Bacteria</taxon>
        <taxon>Pseudomonadati</taxon>
        <taxon>Pseudomonadota</taxon>
        <taxon>Alphaproteobacteria</taxon>
        <taxon>Hyphomicrobiales</taxon>
        <taxon>Amorphaceae</taxon>
        <taxon>Acuticoccus</taxon>
    </lineage>
</organism>
<evidence type="ECO:0000256" key="2">
    <source>
        <dbReference type="ARBA" id="ARBA00022598"/>
    </source>
</evidence>
<dbReference type="RefSeq" id="WP_111345135.1">
    <property type="nucleotide sequence ID" value="NZ_QHHQ01000002.1"/>
</dbReference>
<feature type="binding site" description="in other chain" evidence="8">
    <location>
        <begin position="38"/>
        <end position="41"/>
    </location>
    <ligand>
        <name>IMP</name>
        <dbReference type="ChEBI" id="CHEBI:58053"/>
        <note>ligand shared between dimeric partners</note>
    </ligand>
</feature>
<feature type="active site" description="Proton acceptor" evidence="8">
    <location>
        <position position="13"/>
    </location>
</feature>
<dbReference type="Gene3D" id="3.40.440.10">
    <property type="entry name" value="Adenylosuccinate Synthetase, subunit A, domain 1"/>
    <property type="match status" value="1"/>
</dbReference>
<dbReference type="NCBIfam" id="TIGR00184">
    <property type="entry name" value="purA"/>
    <property type="match status" value="1"/>
</dbReference>
<proteinExistence type="inferred from homology"/>
<feature type="binding site" description="in other chain" evidence="8">
    <location>
        <position position="222"/>
    </location>
    <ligand>
        <name>IMP</name>
        <dbReference type="ChEBI" id="CHEBI:58053"/>
        <note>ligand shared between dimeric partners</note>
    </ligand>
</feature>
<dbReference type="SMART" id="SM00788">
    <property type="entry name" value="Adenylsucc_synt"/>
    <property type="match status" value="1"/>
</dbReference>
<protein>
    <recommendedName>
        <fullName evidence="8 10">Adenylosuccinate synthetase</fullName>
        <shortName evidence="8">AMPSase</shortName>
        <shortName evidence="8">AdSS</shortName>
        <ecNumber evidence="8 10">6.3.4.4</ecNumber>
    </recommendedName>
    <alternativeName>
        <fullName evidence="8">IMP--aspartate ligase</fullName>
    </alternativeName>
</protein>